<proteinExistence type="predicted"/>
<dbReference type="Proteomes" id="UP000615446">
    <property type="component" value="Unassembled WGS sequence"/>
</dbReference>
<dbReference type="EMBL" id="BLAL01000160">
    <property type="protein sequence ID" value="GES86342.1"/>
    <property type="molecule type" value="Genomic_DNA"/>
</dbReference>
<comment type="caution">
    <text evidence="1">The sequence shown here is derived from an EMBL/GenBank/DDBJ whole genome shotgun (WGS) entry which is preliminary data.</text>
</comment>
<name>A0A8H3LHW3_9GLOM</name>
<protein>
    <submittedName>
        <fullName evidence="1">Uncharacterized protein</fullName>
    </submittedName>
</protein>
<evidence type="ECO:0000313" key="2">
    <source>
        <dbReference type="Proteomes" id="UP000615446"/>
    </source>
</evidence>
<reference evidence="1" key="1">
    <citation type="submission" date="2019-10" db="EMBL/GenBank/DDBJ databases">
        <title>Conservation and host-specific expression of non-tandemly repeated heterogenous ribosome RNA gene in arbuscular mycorrhizal fungi.</title>
        <authorList>
            <person name="Maeda T."/>
            <person name="Kobayashi Y."/>
            <person name="Nakagawa T."/>
            <person name="Ezawa T."/>
            <person name="Yamaguchi K."/>
            <person name="Bino T."/>
            <person name="Nishimoto Y."/>
            <person name="Shigenobu S."/>
            <person name="Kawaguchi M."/>
        </authorList>
    </citation>
    <scope>NUCLEOTIDE SEQUENCE</scope>
    <source>
        <strain evidence="1">HR1</strain>
    </source>
</reference>
<organism evidence="1 2">
    <name type="scientific">Rhizophagus clarus</name>
    <dbReference type="NCBI Taxonomy" id="94130"/>
    <lineage>
        <taxon>Eukaryota</taxon>
        <taxon>Fungi</taxon>
        <taxon>Fungi incertae sedis</taxon>
        <taxon>Mucoromycota</taxon>
        <taxon>Glomeromycotina</taxon>
        <taxon>Glomeromycetes</taxon>
        <taxon>Glomerales</taxon>
        <taxon>Glomeraceae</taxon>
        <taxon>Rhizophagus</taxon>
    </lineage>
</organism>
<evidence type="ECO:0000313" key="1">
    <source>
        <dbReference type="EMBL" id="GES86342.1"/>
    </source>
</evidence>
<sequence length="77" mass="8786">MHSESCTSQRSYLRNEKYELERVDSQEGEDEEFAENIHVIATAGPPRGVTQVDATIHLNRGNRRLVKSFGNYHLIPS</sequence>
<gene>
    <name evidence="1" type="ORF">RCL2_001339800</name>
</gene>
<dbReference type="AlphaFoldDB" id="A0A8H3LHW3"/>
<accession>A0A8H3LHW3</accession>